<reference evidence="3" key="3">
    <citation type="submission" date="2016-03" db="UniProtKB">
        <authorList>
            <consortium name="EnsemblProtists"/>
        </authorList>
    </citation>
    <scope>IDENTIFICATION</scope>
</reference>
<feature type="region of interest" description="Disordered" evidence="1">
    <location>
        <begin position="184"/>
        <end position="225"/>
    </location>
</feature>
<protein>
    <submittedName>
        <fullName evidence="2 3">Uncharacterized protein</fullName>
    </submittedName>
</protein>
<dbReference type="EMBL" id="JH993047">
    <property type="protein sequence ID" value="EKX38572.1"/>
    <property type="molecule type" value="Genomic_DNA"/>
</dbReference>
<dbReference type="AlphaFoldDB" id="L1IR43"/>
<dbReference type="KEGG" id="gtt:GUITHDRAFT_160056"/>
<feature type="compositionally biased region" description="Basic and acidic residues" evidence="1">
    <location>
        <begin position="196"/>
        <end position="225"/>
    </location>
</feature>
<evidence type="ECO:0000313" key="4">
    <source>
        <dbReference type="Proteomes" id="UP000011087"/>
    </source>
</evidence>
<feature type="compositionally biased region" description="Polar residues" evidence="1">
    <location>
        <begin position="1"/>
        <end position="20"/>
    </location>
</feature>
<reference evidence="4" key="2">
    <citation type="submission" date="2012-11" db="EMBL/GenBank/DDBJ databases">
        <authorList>
            <person name="Kuo A."/>
            <person name="Curtis B.A."/>
            <person name="Tanifuji G."/>
            <person name="Burki F."/>
            <person name="Gruber A."/>
            <person name="Irimia M."/>
            <person name="Maruyama S."/>
            <person name="Arias M.C."/>
            <person name="Ball S.G."/>
            <person name="Gile G.H."/>
            <person name="Hirakawa Y."/>
            <person name="Hopkins J.F."/>
            <person name="Rensing S.A."/>
            <person name="Schmutz J."/>
            <person name="Symeonidi A."/>
            <person name="Elias M."/>
            <person name="Eveleigh R.J."/>
            <person name="Herman E.K."/>
            <person name="Klute M.J."/>
            <person name="Nakayama T."/>
            <person name="Obornik M."/>
            <person name="Reyes-Prieto A."/>
            <person name="Armbrust E.V."/>
            <person name="Aves S.J."/>
            <person name="Beiko R.G."/>
            <person name="Coutinho P."/>
            <person name="Dacks J.B."/>
            <person name="Durnford D.G."/>
            <person name="Fast N.M."/>
            <person name="Green B.R."/>
            <person name="Grisdale C."/>
            <person name="Hempe F."/>
            <person name="Henrissat B."/>
            <person name="Hoppner M.P."/>
            <person name="Ishida K.-I."/>
            <person name="Kim E."/>
            <person name="Koreny L."/>
            <person name="Kroth P.G."/>
            <person name="Liu Y."/>
            <person name="Malik S.-B."/>
            <person name="Maier U.G."/>
            <person name="McRose D."/>
            <person name="Mock T."/>
            <person name="Neilson J.A."/>
            <person name="Onodera N.T."/>
            <person name="Poole A.M."/>
            <person name="Pritham E.J."/>
            <person name="Richards T.A."/>
            <person name="Rocap G."/>
            <person name="Roy S.W."/>
            <person name="Sarai C."/>
            <person name="Schaack S."/>
            <person name="Shirato S."/>
            <person name="Slamovits C.H."/>
            <person name="Spencer D.F."/>
            <person name="Suzuki S."/>
            <person name="Worden A.Z."/>
            <person name="Zauner S."/>
            <person name="Barry K."/>
            <person name="Bell C."/>
            <person name="Bharti A.K."/>
            <person name="Crow J.A."/>
            <person name="Grimwood J."/>
            <person name="Kramer R."/>
            <person name="Lindquist E."/>
            <person name="Lucas S."/>
            <person name="Salamov A."/>
            <person name="McFadden G.I."/>
            <person name="Lane C.E."/>
            <person name="Keeling P.J."/>
            <person name="Gray M.W."/>
            <person name="Grigoriev I.V."/>
            <person name="Archibald J.M."/>
        </authorList>
    </citation>
    <scope>NUCLEOTIDE SEQUENCE</scope>
    <source>
        <strain evidence="4">CCMP2712</strain>
    </source>
</reference>
<dbReference type="PaxDb" id="55529-EKX38572"/>
<dbReference type="HOGENOM" id="CLU_1232678_0_0_1"/>
<reference evidence="2 4" key="1">
    <citation type="journal article" date="2012" name="Nature">
        <title>Algal genomes reveal evolutionary mosaicism and the fate of nucleomorphs.</title>
        <authorList>
            <consortium name="DOE Joint Genome Institute"/>
            <person name="Curtis B.A."/>
            <person name="Tanifuji G."/>
            <person name="Burki F."/>
            <person name="Gruber A."/>
            <person name="Irimia M."/>
            <person name="Maruyama S."/>
            <person name="Arias M.C."/>
            <person name="Ball S.G."/>
            <person name="Gile G.H."/>
            <person name="Hirakawa Y."/>
            <person name="Hopkins J.F."/>
            <person name="Kuo A."/>
            <person name="Rensing S.A."/>
            <person name="Schmutz J."/>
            <person name="Symeonidi A."/>
            <person name="Elias M."/>
            <person name="Eveleigh R.J."/>
            <person name="Herman E.K."/>
            <person name="Klute M.J."/>
            <person name="Nakayama T."/>
            <person name="Obornik M."/>
            <person name="Reyes-Prieto A."/>
            <person name="Armbrust E.V."/>
            <person name="Aves S.J."/>
            <person name="Beiko R.G."/>
            <person name="Coutinho P."/>
            <person name="Dacks J.B."/>
            <person name="Durnford D.G."/>
            <person name="Fast N.M."/>
            <person name="Green B.R."/>
            <person name="Grisdale C.J."/>
            <person name="Hempel F."/>
            <person name="Henrissat B."/>
            <person name="Hoppner M.P."/>
            <person name="Ishida K."/>
            <person name="Kim E."/>
            <person name="Koreny L."/>
            <person name="Kroth P.G."/>
            <person name="Liu Y."/>
            <person name="Malik S.B."/>
            <person name="Maier U.G."/>
            <person name="McRose D."/>
            <person name="Mock T."/>
            <person name="Neilson J.A."/>
            <person name="Onodera N.T."/>
            <person name="Poole A.M."/>
            <person name="Pritham E.J."/>
            <person name="Richards T.A."/>
            <person name="Rocap G."/>
            <person name="Roy S.W."/>
            <person name="Sarai C."/>
            <person name="Schaack S."/>
            <person name="Shirato S."/>
            <person name="Slamovits C.H."/>
            <person name="Spencer D.F."/>
            <person name="Suzuki S."/>
            <person name="Worden A.Z."/>
            <person name="Zauner S."/>
            <person name="Barry K."/>
            <person name="Bell C."/>
            <person name="Bharti A.K."/>
            <person name="Crow J.A."/>
            <person name="Grimwood J."/>
            <person name="Kramer R."/>
            <person name="Lindquist E."/>
            <person name="Lucas S."/>
            <person name="Salamov A."/>
            <person name="McFadden G.I."/>
            <person name="Lane C.E."/>
            <person name="Keeling P.J."/>
            <person name="Gray M.W."/>
            <person name="Grigoriev I.V."/>
            <person name="Archibald J.M."/>
        </authorList>
    </citation>
    <scope>NUCLEOTIDE SEQUENCE</scope>
    <source>
        <strain evidence="2 4">CCMP2712</strain>
    </source>
</reference>
<proteinExistence type="predicted"/>
<keyword evidence="4" id="KW-1185">Reference proteome</keyword>
<name>L1IR43_GUITC</name>
<feature type="region of interest" description="Disordered" evidence="1">
    <location>
        <begin position="134"/>
        <end position="164"/>
    </location>
</feature>
<dbReference type="GeneID" id="17295323"/>
<evidence type="ECO:0000313" key="2">
    <source>
        <dbReference type="EMBL" id="EKX38572.1"/>
    </source>
</evidence>
<feature type="compositionally biased region" description="Basic and acidic residues" evidence="1">
    <location>
        <begin position="147"/>
        <end position="160"/>
    </location>
</feature>
<organism evidence="2">
    <name type="scientific">Guillardia theta (strain CCMP2712)</name>
    <name type="common">Cryptophyte</name>
    <dbReference type="NCBI Taxonomy" id="905079"/>
    <lineage>
        <taxon>Eukaryota</taxon>
        <taxon>Cryptophyceae</taxon>
        <taxon>Pyrenomonadales</taxon>
        <taxon>Geminigeraceae</taxon>
        <taxon>Guillardia</taxon>
    </lineage>
</organism>
<dbReference type="EnsemblProtists" id="EKX38572">
    <property type="protein sequence ID" value="EKX38572"/>
    <property type="gene ID" value="GUITHDRAFT_160056"/>
</dbReference>
<gene>
    <name evidence="2" type="ORF">GUITHDRAFT_160056</name>
</gene>
<accession>L1IR43</accession>
<dbReference type="RefSeq" id="XP_005825552.1">
    <property type="nucleotide sequence ID" value="XM_005825495.1"/>
</dbReference>
<dbReference type="Proteomes" id="UP000011087">
    <property type="component" value="Unassembled WGS sequence"/>
</dbReference>
<feature type="compositionally biased region" description="Basic and acidic residues" evidence="1">
    <location>
        <begin position="21"/>
        <end position="38"/>
    </location>
</feature>
<evidence type="ECO:0000256" key="1">
    <source>
        <dbReference type="SAM" id="MobiDB-lite"/>
    </source>
</evidence>
<feature type="region of interest" description="Disordered" evidence="1">
    <location>
        <begin position="1"/>
        <end position="40"/>
    </location>
</feature>
<feature type="non-terminal residue" evidence="2">
    <location>
        <position position="1"/>
    </location>
</feature>
<evidence type="ECO:0000313" key="3">
    <source>
        <dbReference type="EnsemblProtists" id="EKX38572"/>
    </source>
</evidence>
<sequence>MHNHTQQQLSWTDRSGSKTSSENDHVLKDEDPEKHAEASVEEFSQVDARFNHLNSMLYTMEDRLFSVESKLRVQNPSKPSMSLRSEDWEFDLIRSERKSSFLSLKGSRSSSSQTSLERPFVRLPLQSPLLLTSPRGCAGRPWMSQTPREEGRQLPCKDPDLMTEDSDLEMSNKVDLPLVCTSSAALSTSESSSISDGDRVSVGENKQCPEEPKLVSDEPNRFRRS</sequence>
<feature type="compositionally biased region" description="Low complexity" evidence="1">
    <location>
        <begin position="184"/>
        <end position="195"/>
    </location>
</feature>